<dbReference type="STRING" id="670154.SAMN04488002_3167"/>
<evidence type="ECO:0000259" key="1">
    <source>
        <dbReference type="Pfam" id="PF13503"/>
    </source>
</evidence>
<sequence length="494" mass="55261">MEDIWLLNGASDATAHSDHPTNPAGTVDLIAELTPLDAQTDTTERKAVPDPLFASLFGPIGDAVPATFAILDAAKLPDLPELLLGSGLEHQCLFSGDALEELGHVAPWIIRLEAENSFTRNLFTQTEPPAPWTHWDKDAGIYLRSMASLELLCAHFRKFTKVRMEGVPKGDRAEWQFFRFYDPEQAVLYFDAIRAWPDRMAQFYRLAEGTLVDRIISISSVAATAHVFAPDPATLPEDRPPAFVFQPRDAQIFASARRPRFRKELADWLLRMDPQRYKPFSEEQLYAVVDHGLREGDILHFTFKDEYVYLLYMMSLMGGWVHKSGRMPEVERILKGDGKARRVHLEKAFPPAYAALNGEGSAPFEGWAQLYQRTATYLRGKGGWAEFSPAHARALIEPGLGHLTQDDKDRLAAVLTWVEQDCKKTHGVTSAHSQGIAVLLSYMLGHCFFEDPFYPFAIELVASHATLDDAMLPIGDYAMKRGRKVLSDAKAGAS</sequence>
<protein>
    <recommendedName>
        <fullName evidence="1">DUF4123 domain-containing protein</fullName>
    </recommendedName>
</protein>
<accession>A0A1I6HMH4</accession>
<keyword evidence="3" id="KW-1185">Reference proteome</keyword>
<reference evidence="3" key="1">
    <citation type="submission" date="2016-10" db="EMBL/GenBank/DDBJ databases">
        <authorList>
            <person name="Varghese N."/>
            <person name="Submissions S."/>
        </authorList>
    </citation>
    <scope>NUCLEOTIDE SEQUENCE [LARGE SCALE GENOMIC DNA]</scope>
    <source>
        <strain evidence="3">DSM 26921</strain>
    </source>
</reference>
<dbReference type="Proteomes" id="UP000199658">
    <property type="component" value="Unassembled WGS sequence"/>
</dbReference>
<dbReference type="OrthoDB" id="6431152at2"/>
<dbReference type="RefSeq" id="WP_090218718.1">
    <property type="nucleotide sequence ID" value="NZ_FOYO01000001.1"/>
</dbReference>
<gene>
    <name evidence="2" type="ORF">SAMN04488002_3167</name>
</gene>
<proteinExistence type="predicted"/>
<dbReference type="InterPro" id="IPR025391">
    <property type="entry name" value="DUF4123"/>
</dbReference>
<organism evidence="2 3">
    <name type="scientific">Litoreibacter janthinus</name>
    <dbReference type="NCBI Taxonomy" id="670154"/>
    <lineage>
        <taxon>Bacteria</taxon>
        <taxon>Pseudomonadati</taxon>
        <taxon>Pseudomonadota</taxon>
        <taxon>Alphaproteobacteria</taxon>
        <taxon>Rhodobacterales</taxon>
        <taxon>Roseobacteraceae</taxon>
        <taxon>Litoreibacter</taxon>
    </lineage>
</organism>
<feature type="domain" description="DUF4123" evidence="1">
    <location>
        <begin position="68"/>
        <end position="190"/>
    </location>
</feature>
<evidence type="ECO:0000313" key="3">
    <source>
        <dbReference type="Proteomes" id="UP000199658"/>
    </source>
</evidence>
<dbReference type="Pfam" id="PF13503">
    <property type="entry name" value="DUF4123"/>
    <property type="match status" value="1"/>
</dbReference>
<dbReference type="AlphaFoldDB" id="A0A1I6HMH4"/>
<dbReference type="EMBL" id="FOYO01000001">
    <property type="protein sequence ID" value="SFR55642.1"/>
    <property type="molecule type" value="Genomic_DNA"/>
</dbReference>
<name>A0A1I6HMH4_9RHOB</name>
<evidence type="ECO:0000313" key="2">
    <source>
        <dbReference type="EMBL" id="SFR55642.1"/>
    </source>
</evidence>